<proteinExistence type="predicted"/>
<name>A0A0A9B569_ARUDO</name>
<sequence length="93" mass="9508">MVLEPSGGVAQALAAHPTWSAQCGVYTAGTPYVPQRARRVSWVVSVEVIPSAAGQDDSAPPASSSPSLKKILEVAVSRSAATPRSRTSASTST</sequence>
<reference evidence="1" key="1">
    <citation type="submission" date="2014-09" db="EMBL/GenBank/DDBJ databases">
        <authorList>
            <person name="Magalhaes I.L.F."/>
            <person name="Oliveira U."/>
            <person name="Santos F.R."/>
            <person name="Vidigal T.H.D.A."/>
            <person name="Brescovit A.D."/>
            <person name="Santos A.J."/>
        </authorList>
    </citation>
    <scope>NUCLEOTIDE SEQUENCE</scope>
    <source>
        <tissue evidence="1">Shoot tissue taken approximately 20 cm above the soil surface</tissue>
    </source>
</reference>
<accession>A0A0A9B569</accession>
<evidence type="ECO:0000313" key="1">
    <source>
        <dbReference type="EMBL" id="JAD57298.1"/>
    </source>
</evidence>
<dbReference type="EMBL" id="GBRH01240597">
    <property type="protein sequence ID" value="JAD57298.1"/>
    <property type="molecule type" value="Transcribed_RNA"/>
</dbReference>
<organism evidence="1">
    <name type="scientific">Arundo donax</name>
    <name type="common">Giant reed</name>
    <name type="synonym">Donax arundinaceus</name>
    <dbReference type="NCBI Taxonomy" id="35708"/>
    <lineage>
        <taxon>Eukaryota</taxon>
        <taxon>Viridiplantae</taxon>
        <taxon>Streptophyta</taxon>
        <taxon>Embryophyta</taxon>
        <taxon>Tracheophyta</taxon>
        <taxon>Spermatophyta</taxon>
        <taxon>Magnoliopsida</taxon>
        <taxon>Liliopsida</taxon>
        <taxon>Poales</taxon>
        <taxon>Poaceae</taxon>
        <taxon>PACMAD clade</taxon>
        <taxon>Arundinoideae</taxon>
        <taxon>Arundineae</taxon>
        <taxon>Arundo</taxon>
    </lineage>
</organism>
<dbReference type="AlphaFoldDB" id="A0A0A9B569"/>
<protein>
    <submittedName>
        <fullName evidence="1">Uncharacterized protein</fullName>
    </submittedName>
</protein>
<reference evidence="1" key="2">
    <citation type="journal article" date="2015" name="Data Brief">
        <title>Shoot transcriptome of the giant reed, Arundo donax.</title>
        <authorList>
            <person name="Barrero R.A."/>
            <person name="Guerrero F.D."/>
            <person name="Moolhuijzen P."/>
            <person name="Goolsby J.A."/>
            <person name="Tidwell J."/>
            <person name="Bellgard S.E."/>
            <person name="Bellgard M.I."/>
        </authorList>
    </citation>
    <scope>NUCLEOTIDE SEQUENCE</scope>
    <source>
        <tissue evidence="1">Shoot tissue taken approximately 20 cm above the soil surface</tissue>
    </source>
</reference>